<organism evidence="1 2">
    <name type="scientific">Haloarcula salinisoli</name>
    <dbReference type="NCBI Taxonomy" id="2487746"/>
    <lineage>
        <taxon>Archaea</taxon>
        <taxon>Methanobacteriati</taxon>
        <taxon>Methanobacteriota</taxon>
        <taxon>Stenosarchaea group</taxon>
        <taxon>Halobacteria</taxon>
        <taxon>Halobacteriales</taxon>
        <taxon>Haloarculaceae</taxon>
        <taxon>Haloarcula</taxon>
    </lineage>
</organism>
<reference evidence="1" key="1">
    <citation type="submission" date="2021-06" db="EMBL/GenBank/DDBJ databases">
        <title>Halomicroarcula sp. F24A a new haloarchaeum isolated from saline soil.</title>
        <authorList>
            <person name="Duran-Viseras A."/>
            <person name="Sanchez-Porro C."/>
            <person name="Ventosa A."/>
        </authorList>
    </citation>
    <scope>NUCLEOTIDE SEQUENCE</scope>
    <source>
        <strain evidence="1">F24A</strain>
    </source>
</reference>
<evidence type="ECO:0000313" key="2">
    <source>
        <dbReference type="Proteomes" id="UP000783863"/>
    </source>
</evidence>
<protein>
    <submittedName>
        <fullName evidence="1">Uncharacterized protein</fullName>
    </submittedName>
</protein>
<keyword evidence="2" id="KW-1185">Reference proteome</keyword>
<comment type="caution">
    <text evidence="1">The sequence shown here is derived from an EMBL/GenBank/DDBJ whole genome shotgun (WGS) entry which is preliminary data.</text>
</comment>
<dbReference type="Proteomes" id="UP000783863">
    <property type="component" value="Unassembled WGS sequence"/>
</dbReference>
<dbReference type="EMBL" id="RKLQ01000002">
    <property type="protein sequence ID" value="MBX0304226.1"/>
    <property type="molecule type" value="Genomic_DNA"/>
</dbReference>
<name>A0A8J8C8B4_9EURY</name>
<accession>A0A8J8C8B4</accession>
<dbReference type="PROSITE" id="PS51257">
    <property type="entry name" value="PROKAR_LIPOPROTEIN"/>
    <property type="match status" value="1"/>
</dbReference>
<proteinExistence type="predicted"/>
<gene>
    <name evidence="1" type="ORF">EGD98_11160</name>
</gene>
<sequence>MPTRRSLLGLVAAGLAGCQSPSDARLSTAAFPALEGDRPTFRRWLPAVPAVEEGSLTAVNVARLTELRSTLPASDFESIAGLAATDYFGRSVDELEGALWLPSSTGSLSLSLVYPGSYDVAAVEDALTAGGYERYDGDGSARFYRRPGTARVAAASPEAVVMGVLNTTGSEPERGFVAFSQQVFAAGAGLAARAHDRSAAFEQYTDSVGWPVVATGLSPAWTAFPDWGAPESLEGEQVARGSFVREEIRHDRFWLTAADPSAVVEDIRTIAESGAIDAFNGLLTETTPAIRTHENAVDLAFTRRRDDGPTGTYPPMATLDATLEGETVTVTHLAGEPVAVERLSVPVRDGRRRFGSGRLTPGDTVSVTLSGEPPDSLDVFVETSTGDVTRVLSVASEADEPAT</sequence>
<dbReference type="RefSeq" id="WP_220588449.1">
    <property type="nucleotide sequence ID" value="NZ_RKLQ01000002.1"/>
</dbReference>
<evidence type="ECO:0000313" key="1">
    <source>
        <dbReference type="EMBL" id="MBX0304226.1"/>
    </source>
</evidence>
<dbReference type="AlphaFoldDB" id="A0A8J8C8B4"/>